<dbReference type="EMBL" id="JBBNAF010000009">
    <property type="protein sequence ID" value="KAK9114228.1"/>
    <property type="molecule type" value="Genomic_DNA"/>
</dbReference>
<keyword evidence="1" id="KW-0812">Transmembrane</keyword>
<reference evidence="2 3" key="1">
    <citation type="submission" date="2024-01" db="EMBL/GenBank/DDBJ databases">
        <title>Genome assemblies of Stephania.</title>
        <authorList>
            <person name="Yang L."/>
        </authorList>
    </citation>
    <scope>NUCLEOTIDE SEQUENCE [LARGE SCALE GENOMIC DNA]</scope>
    <source>
        <strain evidence="2">YNDBR</strain>
        <tissue evidence="2">Leaf</tissue>
    </source>
</reference>
<evidence type="ECO:0000256" key="1">
    <source>
        <dbReference type="SAM" id="Phobius"/>
    </source>
</evidence>
<dbReference type="Proteomes" id="UP001420932">
    <property type="component" value="Unassembled WGS sequence"/>
</dbReference>
<protein>
    <submittedName>
        <fullName evidence="2">Uncharacterized protein</fullName>
    </submittedName>
</protein>
<accession>A0AAP0IFU3</accession>
<dbReference type="AlphaFoldDB" id="A0AAP0IFU3"/>
<keyword evidence="1" id="KW-0472">Membrane</keyword>
<sequence>MAINTPHPNSPLYANDSTDYTPHAHINMPLNVHSWNSWQILTLGIGHAFSSFIWLCGPITGLVQVMKITYFEKDHEAEMGVWLHTYPQLISVTPDAILA</sequence>
<name>A0AAP0IFU3_9MAGN</name>
<gene>
    <name evidence="2" type="ORF">Syun_021025</name>
</gene>
<organism evidence="2 3">
    <name type="scientific">Stephania yunnanensis</name>
    <dbReference type="NCBI Taxonomy" id="152371"/>
    <lineage>
        <taxon>Eukaryota</taxon>
        <taxon>Viridiplantae</taxon>
        <taxon>Streptophyta</taxon>
        <taxon>Embryophyta</taxon>
        <taxon>Tracheophyta</taxon>
        <taxon>Spermatophyta</taxon>
        <taxon>Magnoliopsida</taxon>
        <taxon>Ranunculales</taxon>
        <taxon>Menispermaceae</taxon>
        <taxon>Menispermoideae</taxon>
        <taxon>Cissampelideae</taxon>
        <taxon>Stephania</taxon>
    </lineage>
</organism>
<proteinExistence type="predicted"/>
<feature type="transmembrane region" description="Helical" evidence="1">
    <location>
        <begin position="38"/>
        <end position="63"/>
    </location>
</feature>
<evidence type="ECO:0000313" key="2">
    <source>
        <dbReference type="EMBL" id="KAK9114228.1"/>
    </source>
</evidence>
<comment type="caution">
    <text evidence="2">The sequence shown here is derived from an EMBL/GenBank/DDBJ whole genome shotgun (WGS) entry which is preliminary data.</text>
</comment>
<evidence type="ECO:0000313" key="3">
    <source>
        <dbReference type="Proteomes" id="UP001420932"/>
    </source>
</evidence>
<keyword evidence="3" id="KW-1185">Reference proteome</keyword>
<keyword evidence="1" id="KW-1133">Transmembrane helix</keyword>